<dbReference type="PANTHER" id="PTHR18964:SF149">
    <property type="entry name" value="BIFUNCTIONAL UDP-N-ACETYLGLUCOSAMINE 2-EPIMERASE_N-ACETYLMANNOSAMINE KINASE"/>
    <property type="match status" value="1"/>
</dbReference>
<dbReference type="Proteomes" id="UP000824262">
    <property type="component" value="Unassembled WGS sequence"/>
</dbReference>
<comment type="similarity">
    <text evidence="1">Belongs to the ROK (NagC/XylR) family.</text>
</comment>
<evidence type="ECO:0000313" key="3">
    <source>
        <dbReference type="Proteomes" id="UP000824262"/>
    </source>
</evidence>
<accession>A0A9D0ZCC5</accession>
<reference evidence="2" key="1">
    <citation type="submission" date="2020-10" db="EMBL/GenBank/DDBJ databases">
        <authorList>
            <person name="Gilroy R."/>
        </authorList>
    </citation>
    <scope>NUCLEOTIDE SEQUENCE</scope>
    <source>
        <strain evidence="2">ChiBcolR7-354</strain>
    </source>
</reference>
<dbReference type="Pfam" id="PF00480">
    <property type="entry name" value="ROK"/>
    <property type="match status" value="1"/>
</dbReference>
<name>A0A9D0ZCC5_9FIRM</name>
<dbReference type="EMBL" id="DVGA01000022">
    <property type="protein sequence ID" value="HIQ77940.1"/>
    <property type="molecule type" value="Genomic_DNA"/>
</dbReference>
<organism evidence="2 3">
    <name type="scientific">Candidatus Scatomorpha intestinavium</name>
    <dbReference type="NCBI Taxonomy" id="2840922"/>
    <lineage>
        <taxon>Bacteria</taxon>
        <taxon>Bacillati</taxon>
        <taxon>Bacillota</taxon>
        <taxon>Clostridia</taxon>
        <taxon>Eubacteriales</taxon>
        <taxon>Candidatus Scatomorpha</taxon>
    </lineage>
</organism>
<evidence type="ECO:0000256" key="1">
    <source>
        <dbReference type="ARBA" id="ARBA00006479"/>
    </source>
</evidence>
<comment type="caution">
    <text evidence="2">The sequence shown here is derived from an EMBL/GenBank/DDBJ whole genome shotgun (WGS) entry which is preliminary data.</text>
</comment>
<dbReference type="InterPro" id="IPR000600">
    <property type="entry name" value="ROK"/>
</dbReference>
<dbReference type="Gene3D" id="3.30.420.40">
    <property type="match status" value="2"/>
</dbReference>
<gene>
    <name evidence="2" type="ORF">IAB77_01620</name>
</gene>
<sequence length="316" mass="33564">MPERYVLGVDIGGTSIKLAIVSSSGEIASSLRYPTSYGRLDALLGSIYDNADGLLSRWPGPSISAIGIGIKSLTDYRCQLVSFSSLICGEADIDLTSPLSHRFGVPAVIDNDVNAMAVAEAMFGWGRIQRDFMYINVGTGVGACPIFNGMPYRGARGWAGEISSCLLEGGTRGIYPLEAVASGAGCDMEARRLAPQYPDSCLLPVIAHGKRRLRSDEVFAAALEGDVLASTVAKNMLHCLAITLLNIEALMDQRLYVFGGGVVNSQFLSALKSTIKQLCPPQAIQSGMMLVSTKLGVDQAGIIGAASLALSHEWRR</sequence>
<reference evidence="2" key="2">
    <citation type="journal article" date="2021" name="PeerJ">
        <title>Extensive microbial diversity within the chicken gut microbiome revealed by metagenomics and culture.</title>
        <authorList>
            <person name="Gilroy R."/>
            <person name="Ravi A."/>
            <person name="Getino M."/>
            <person name="Pursley I."/>
            <person name="Horton D.L."/>
            <person name="Alikhan N.F."/>
            <person name="Baker D."/>
            <person name="Gharbi K."/>
            <person name="Hall N."/>
            <person name="Watson M."/>
            <person name="Adriaenssens E.M."/>
            <person name="Foster-Nyarko E."/>
            <person name="Jarju S."/>
            <person name="Secka A."/>
            <person name="Antonio M."/>
            <person name="Oren A."/>
            <person name="Chaudhuri R.R."/>
            <person name="La Ragione R."/>
            <person name="Hildebrand F."/>
            <person name="Pallen M.J."/>
        </authorList>
    </citation>
    <scope>NUCLEOTIDE SEQUENCE</scope>
    <source>
        <strain evidence="2">ChiBcolR7-354</strain>
    </source>
</reference>
<dbReference type="AlphaFoldDB" id="A0A9D0ZCC5"/>
<protein>
    <submittedName>
        <fullName evidence="2">ROK family protein</fullName>
    </submittedName>
</protein>
<evidence type="ECO:0000313" key="2">
    <source>
        <dbReference type="EMBL" id="HIQ77940.1"/>
    </source>
</evidence>
<proteinExistence type="inferred from homology"/>
<dbReference type="InterPro" id="IPR043129">
    <property type="entry name" value="ATPase_NBD"/>
</dbReference>
<dbReference type="SUPFAM" id="SSF53067">
    <property type="entry name" value="Actin-like ATPase domain"/>
    <property type="match status" value="1"/>
</dbReference>
<dbReference type="PANTHER" id="PTHR18964">
    <property type="entry name" value="ROK (REPRESSOR, ORF, KINASE) FAMILY"/>
    <property type="match status" value="1"/>
</dbReference>